<dbReference type="InterPro" id="IPR057739">
    <property type="entry name" value="Glyco_hydro_29_N"/>
</dbReference>
<sequence>MAVWHMIHNTYEYPRNQPQSSGSKMEVACTRGGDVPLTYFNLYKTHNSKQQCYSKECLPTQTDSSRKKKIQSGIQREEHMKGELLAVSLLAAKQLKSGKFRGNQTLLFDLPPNTYFQVVDSAAVLRNPSGISAGHKFLRRPIPRWYQNAKFGIFCHWGVYSVPAYRSEWIWWYWKGNNPDPDVQQYIERNFKHGTTYADFAKDFTVEFFDANVFKEIVEASGARYFVLTSKHHEGFTMWPSATSWMWNSVDGGPNRDIVGELSKAFNSSSVHFGVYFSQYEWFNRYYLNDVLHNTTNYPAQVSYPQMMELVNEYKPELIWSDGDWERSDEYWKSKEFIAWLYNDSPVKDTVVVNDRWGAGIMGKHGGFLTYMDHYDPGHLLPRKWESCTTLDKYSWGNRRNMRSGDVSSVSDVINLLVRTIACNGNLLLNVGPTNHGMIPPIFEDRLYEIGRWIRRNSEAIFDTNPWMHQNDTDKIWYLVSLPKGYRMKPHAAWTPHVEGSKLYAFFLEFPRAKTVTLPSVLYEEGISAEVLLDEGQREEIEVMGEHGEPVTLHFDSHQHLAAYGKIVVAFEHFSAKYRDPIRYLKKMGILDSDGHPTRMGELKKIYEGNAWSVPLTDLFRPRFL</sequence>
<name>A0A0B2VRX8_TOXCA</name>
<dbReference type="GO" id="GO:0005764">
    <property type="term" value="C:lysosome"/>
    <property type="evidence" value="ECO:0007669"/>
    <property type="project" value="TreeGrafter"/>
</dbReference>
<dbReference type="AlphaFoldDB" id="A0A0B2VRX8"/>
<dbReference type="GO" id="GO:0004560">
    <property type="term" value="F:alpha-L-fucosidase activity"/>
    <property type="evidence" value="ECO:0007669"/>
    <property type="project" value="UniProtKB-EC"/>
</dbReference>
<dbReference type="PANTHER" id="PTHR10030">
    <property type="entry name" value="ALPHA-L-FUCOSIDASE"/>
    <property type="match status" value="1"/>
</dbReference>
<keyword evidence="4" id="KW-0732">Signal</keyword>
<accession>A0A0B2VRX8</accession>
<dbReference type="FunFam" id="3.20.20.80:FF:000027">
    <property type="entry name" value="Alpha-L-fucosidase"/>
    <property type="match status" value="1"/>
</dbReference>
<dbReference type="STRING" id="6265.A0A0B2VRX8"/>
<comment type="function">
    <text evidence="1">Alpha-L-fucosidase is responsible for hydrolyzing the alpha-1,6-linked fucose joined to the reducing-end N-acetylglucosamine of the carbohydrate moieties of glycoproteins.</text>
</comment>
<comment type="caution">
    <text evidence="11">The sequence shown here is derived from an EMBL/GenBank/DDBJ whole genome shotgun (WGS) entry which is preliminary data.</text>
</comment>
<dbReference type="Gene3D" id="3.20.20.80">
    <property type="entry name" value="Glycosidases"/>
    <property type="match status" value="1"/>
</dbReference>
<evidence type="ECO:0000256" key="7">
    <source>
        <dbReference type="ARBA" id="ARBA00023295"/>
    </source>
</evidence>
<keyword evidence="7" id="KW-0326">Glycosidase</keyword>
<dbReference type="InterPro" id="IPR016286">
    <property type="entry name" value="FUC_metazoa-typ"/>
</dbReference>
<feature type="domain" description="Glycoside hydrolase family 29 N-terminal" evidence="10">
    <location>
        <begin position="139"/>
        <end position="459"/>
    </location>
</feature>
<dbReference type="SMART" id="SM00812">
    <property type="entry name" value="Alpha_L_fucos"/>
    <property type="match status" value="1"/>
</dbReference>
<dbReference type="OMA" id="DIVAWIY"/>
<dbReference type="InterPro" id="IPR017853">
    <property type="entry name" value="GH"/>
</dbReference>
<dbReference type="Pfam" id="PF01120">
    <property type="entry name" value="Alpha_L_fucos"/>
    <property type="match status" value="1"/>
</dbReference>
<organism evidence="11 12">
    <name type="scientific">Toxocara canis</name>
    <name type="common">Canine roundworm</name>
    <dbReference type="NCBI Taxonomy" id="6265"/>
    <lineage>
        <taxon>Eukaryota</taxon>
        <taxon>Metazoa</taxon>
        <taxon>Ecdysozoa</taxon>
        <taxon>Nematoda</taxon>
        <taxon>Chromadorea</taxon>
        <taxon>Rhabditida</taxon>
        <taxon>Spirurina</taxon>
        <taxon>Ascaridomorpha</taxon>
        <taxon>Ascaridoidea</taxon>
        <taxon>Toxocaridae</taxon>
        <taxon>Toxocara</taxon>
    </lineage>
</organism>
<evidence type="ECO:0000256" key="3">
    <source>
        <dbReference type="ARBA" id="ARBA00012662"/>
    </source>
</evidence>
<evidence type="ECO:0000256" key="1">
    <source>
        <dbReference type="ARBA" id="ARBA00004071"/>
    </source>
</evidence>
<evidence type="ECO:0000313" key="12">
    <source>
        <dbReference type="Proteomes" id="UP000031036"/>
    </source>
</evidence>
<dbReference type="EMBL" id="JPKZ01000986">
    <property type="protein sequence ID" value="KHN84448.1"/>
    <property type="molecule type" value="Genomic_DNA"/>
</dbReference>
<evidence type="ECO:0000313" key="11">
    <source>
        <dbReference type="EMBL" id="KHN84448.1"/>
    </source>
</evidence>
<dbReference type="InterPro" id="IPR018526">
    <property type="entry name" value="Glyco_hydro_29_CS"/>
</dbReference>
<dbReference type="OrthoDB" id="6039950at2759"/>
<evidence type="ECO:0000256" key="6">
    <source>
        <dbReference type="ARBA" id="ARBA00023180"/>
    </source>
</evidence>
<reference evidence="11 12" key="1">
    <citation type="submission" date="2014-11" db="EMBL/GenBank/DDBJ databases">
        <title>Genetic blueprint of the zoonotic pathogen Toxocara canis.</title>
        <authorList>
            <person name="Zhu X.-Q."/>
            <person name="Korhonen P.K."/>
            <person name="Cai H."/>
            <person name="Young N.D."/>
            <person name="Nejsum P."/>
            <person name="von Samson-Himmelstjerna G."/>
            <person name="Boag P.R."/>
            <person name="Tan P."/>
            <person name="Li Q."/>
            <person name="Min J."/>
            <person name="Yang Y."/>
            <person name="Wang X."/>
            <person name="Fang X."/>
            <person name="Hall R.S."/>
            <person name="Hofmann A."/>
            <person name="Sternberg P.W."/>
            <person name="Jex A.R."/>
            <person name="Gasser R.B."/>
        </authorList>
    </citation>
    <scope>NUCLEOTIDE SEQUENCE [LARGE SCALE GENOMIC DNA]</scope>
    <source>
        <strain evidence="11">PN_DK_2014</strain>
    </source>
</reference>
<evidence type="ECO:0000256" key="2">
    <source>
        <dbReference type="ARBA" id="ARBA00007951"/>
    </source>
</evidence>
<evidence type="ECO:0000256" key="4">
    <source>
        <dbReference type="ARBA" id="ARBA00022729"/>
    </source>
</evidence>
<dbReference type="EC" id="3.2.1.51" evidence="3"/>
<gene>
    <name evidence="11" type="primary">W03G11.3</name>
    <name evidence="11" type="ORF">Tcan_08433</name>
</gene>
<dbReference type="GO" id="GO:0006004">
    <property type="term" value="P:fucose metabolic process"/>
    <property type="evidence" value="ECO:0007669"/>
    <property type="project" value="InterPro"/>
</dbReference>
<evidence type="ECO:0000256" key="5">
    <source>
        <dbReference type="ARBA" id="ARBA00022801"/>
    </source>
</evidence>
<comment type="similarity">
    <text evidence="2">Belongs to the glycosyl hydrolase 29 family.</text>
</comment>
<dbReference type="SUPFAM" id="SSF51445">
    <property type="entry name" value="(Trans)glycosidases"/>
    <property type="match status" value="1"/>
</dbReference>
<dbReference type="PROSITE" id="PS00385">
    <property type="entry name" value="ALPHA_L_FUCOSIDASE"/>
    <property type="match status" value="1"/>
</dbReference>
<protein>
    <recommendedName>
        <fullName evidence="8">Putative alpha-L-fucosidase</fullName>
        <ecNumber evidence="3">3.2.1.51</ecNumber>
    </recommendedName>
    <alternativeName>
        <fullName evidence="9">Alpha-L-fucoside fucohydrolase</fullName>
    </alternativeName>
</protein>
<dbReference type="PRINTS" id="PR00741">
    <property type="entry name" value="GLHYDRLASE29"/>
</dbReference>
<keyword evidence="6" id="KW-0325">Glycoprotein</keyword>
<proteinExistence type="inferred from homology"/>
<dbReference type="Proteomes" id="UP000031036">
    <property type="component" value="Unassembled WGS sequence"/>
</dbReference>
<evidence type="ECO:0000259" key="10">
    <source>
        <dbReference type="Pfam" id="PF01120"/>
    </source>
</evidence>
<dbReference type="InterPro" id="IPR000933">
    <property type="entry name" value="Glyco_hydro_29"/>
</dbReference>
<evidence type="ECO:0000256" key="9">
    <source>
        <dbReference type="ARBA" id="ARBA00081661"/>
    </source>
</evidence>
<evidence type="ECO:0000256" key="8">
    <source>
        <dbReference type="ARBA" id="ARBA00074133"/>
    </source>
</evidence>
<dbReference type="GO" id="GO:0016139">
    <property type="term" value="P:glycoside catabolic process"/>
    <property type="evidence" value="ECO:0007669"/>
    <property type="project" value="TreeGrafter"/>
</dbReference>
<dbReference type="PANTHER" id="PTHR10030:SF37">
    <property type="entry name" value="ALPHA-L-FUCOSIDASE-RELATED"/>
    <property type="match status" value="1"/>
</dbReference>
<keyword evidence="12" id="KW-1185">Reference proteome</keyword>
<keyword evidence="5" id="KW-0378">Hydrolase</keyword>